<dbReference type="EMBL" id="AP022620">
    <property type="protein sequence ID" value="BBZ76971.1"/>
    <property type="molecule type" value="Genomic_DNA"/>
</dbReference>
<organism evidence="1 2">
    <name type="scientific">Mycolicibacterium anyangense</name>
    <dbReference type="NCBI Taxonomy" id="1431246"/>
    <lineage>
        <taxon>Bacteria</taxon>
        <taxon>Bacillati</taxon>
        <taxon>Actinomycetota</taxon>
        <taxon>Actinomycetes</taxon>
        <taxon>Mycobacteriales</taxon>
        <taxon>Mycobacteriaceae</taxon>
        <taxon>Mycolicibacterium</taxon>
    </lineage>
</organism>
<dbReference type="PANTHER" id="PTHR39456">
    <property type="entry name" value="METAL-DEPENDENT HYDROLASE"/>
    <property type="match status" value="1"/>
</dbReference>
<dbReference type="RefSeq" id="WP_163804360.1">
    <property type="nucleotide sequence ID" value="NZ_AP022620.1"/>
</dbReference>
<reference evidence="1 2" key="1">
    <citation type="journal article" date="2019" name="Emerg. Microbes Infect.">
        <title>Comprehensive subspecies identification of 175 nontuberculous mycobacteria species based on 7547 genomic profiles.</title>
        <authorList>
            <person name="Matsumoto Y."/>
            <person name="Kinjo T."/>
            <person name="Motooka D."/>
            <person name="Nabeya D."/>
            <person name="Jung N."/>
            <person name="Uechi K."/>
            <person name="Horii T."/>
            <person name="Iida T."/>
            <person name="Fujita J."/>
            <person name="Nakamura S."/>
        </authorList>
    </citation>
    <scope>NUCLEOTIDE SEQUENCE [LARGE SCALE GENOMIC DNA]</scope>
    <source>
        <strain evidence="1 2">JCM 30275</strain>
    </source>
</reference>
<evidence type="ECO:0000313" key="2">
    <source>
        <dbReference type="Proteomes" id="UP000467249"/>
    </source>
</evidence>
<gene>
    <name evidence="1" type="ORF">MANY_23080</name>
</gene>
<sequence>MTHLPTRKLRFGFADAEVPYLWNPSDPAFSSATNAMSFFFIAVEKMIVAAVNEALPLIADPAVVDEARAFVRQEAQHTLAHRQHAKALIKTHPPLKHVLDEMVKTYDGLTTRKPLKYRLAYVADLEATFTPSFKLMLDNADTLFAPGDDRVASLFVWHFVEEVEHRSSALLIYDSVVNSPWYRMRVAPSVFAHAGSVMVKAAEGFNRLVPTEIRKVDASSMFGGHRWKTVLAERFRFVSRLPGIGAPRFGPFGKPYPQVPLSQQVAAMIGVVRSQLPGHDPDQQKLPDMAAEWLARYGAGDDVTRWYTTARNQLRTT</sequence>
<name>A0A6N4WCN7_9MYCO</name>
<accession>A0A6N4WCN7</accession>
<proteinExistence type="predicted"/>
<dbReference type="AlphaFoldDB" id="A0A6N4WCN7"/>
<dbReference type="Pfam" id="PF10118">
    <property type="entry name" value="Metal_hydrol"/>
    <property type="match status" value="1"/>
</dbReference>
<evidence type="ECO:0000313" key="1">
    <source>
        <dbReference type="EMBL" id="BBZ76971.1"/>
    </source>
</evidence>
<dbReference type="Proteomes" id="UP000467249">
    <property type="component" value="Chromosome"/>
</dbReference>
<dbReference type="PANTHER" id="PTHR39456:SF1">
    <property type="entry name" value="METAL-DEPENDENT HYDROLASE"/>
    <property type="match status" value="1"/>
</dbReference>
<evidence type="ECO:0008006" key="3">
    <source>
        <dbReference type="Google" id="ProtNLM"/>
    </source>
</evidence>
<protein>
    <recommendedName>
        <fullName evidence="3">Metal-dependent hydrolase</fullName>
    </recommendedName>
</protein>
<keyword evidence="2" id="KW-1185">Reference proteome</keyword>
<dbReference type="KEGG" id="many:MANY_23080"/>
<dbReference type="InterPro" id="IPR016516">
    <property type="entry name" value="UCP07580"/>
</dbReference>